<dbReference type="GO" id="GO:0016874">
    <property type="term" value="F:ligase activity"/>
    <property type="evidence" value="ECO:0007669"/>
    <property type="project" value="UniProtKB-KW"/>
</dbReference>
<keyword evidence="1 2" id="KW-0378">Hydrolase</keyword>
<sequence length="175" mass="20060">MPEVTARLFSALLLPDEVVTSLRRELDNRGGPRAEQGLRWMPVEEWHITLGFYGLDDPRARAEWLRHRLAGSPPPTLRIDGSGTFRGVFWTRVHGIGLAELATAVKPEEDDREFRAHLTLARGQRQPALERWRRWFAGYRSPEWTATEVVLMRSDLNERGLGYSVVERFPLGSRG</sequence>
<organism evidence="3 4">
    <name type="scientific">Saccharomonospora amisosensis</name>
    <dbReference type="NCBI Taxonomy" id="1128677"/>
    <lineage>
        <taxon>Bacteria</taxon>
        <taxon>Bacillati</taxon>
        <taxon>Actinomycetota</taxon>
        <taxon>Actinomycetes</taxon>
        <taxon>Pseudonocardiales</taxon>
        <taxon>Pseudonocardiaceae</taxon>
        <taxon>Saccharomonospora</taxon>
    </lineage>
</organism>
<dbReference type="GO" id="GO:0008664">
    <property type="term" value="F:RNA 2',3'-cyclic 3'-phosphodiesterase activity"/>
    <property type="evidence" value="ECO:0007669"/>
    <property type="project" value="UniProtKB-EC"/>
</dbReference>
<evidence type="ECO:0000256" key="2">
    <source>
        <dbReference type="HAMAP-Rule" id="MF_01940"/>
    </source>
</evidence>
<dbReference type="HAMAP" id="MF_01940">
    <property type="entry name" value="RNA_CPDase"/>
    <property type="match status" value="1"/>
</dbReference>
<comment type="catalytic activity">
    <reaction evidence="2">
        <text>a 3'-end 2',3'-cyclophospho-ribonucleotide-RNA + H2O = a 3'-end 2'-phospho-ribonucleotide-RNA + H(+)</text>
        <dbReference type="Rhea" id="RHEA:11828"/>
        <dbReference type="Rhea" id="RHEA-COMP:10464"/>
        <dbReference type="Rhea" id="RHEA-COMP:17353"/>
        <dbReference type="ChEBI" id="CHEBI:15377"/>
        <dbReference type="ChEBI" id="CHEBI:15378"/>
        <dbReference type="ChEBI" id="CHEBI:83064"/>
        <dbReference type="ChEBI" id="CHEBI:173113"/>
        <dbReference type="EC" id="3.1.4.58"/>
    </reaction>
</comment>
<keyword evidence="4" id="KW-1185">Reference proteome</keyword>
<dbReference type="AlphaFoldDB" id="A0A7X5URG5"/>
<comment type="function">
    <text evidence="2">Hydrolyzes RNA 2',3'-cyclic phosphodiester to an RNA 2'-phosphomonoester.</text>
</comment>
<feature type="short sequence motif" description="HXTX 2" evidence="2">
    <location>
        <begin position="117"/>
        <end position="120"/>
    </location>
</feature>
<dbReference type="NCBIfam" id="TIGR02258">
    <property type="entry name" value="2_5_ligase"/>
    <property type="match status" value="1"/>
</dbReference>
<dbReference type="Proteomes" id="UP000545493">
    <property type="component" value="Unassembled WGS sequence"/>
</dbReference>
<feature type="active site" description="Proton donor" evidence="2">
    <location>
        <position position="47"/>
    </location>
</feature>
<dbReference type="SUPFAM" id="SSF55144">
    <property type="entry name" value="LigT-like"/>
    <property type="match status" value="1"/>
</dbReference>
<proteinExistence type="inferred from homology"/>
<accession>A0A7X5URG5</accession>
<evidence type="ECO:0000256" key="1">
    <source>
        <dbReference type="ARBA" id="ARBA00022801"/>
    </source>
</evidence>
<reference evidence="3 4" key="1">
    <citation type="submission" date="2020-03" db="EMBL/GenBank/DDBJ databases">
        <title>Sequencing the genomes of 1000 actinobacteria strains.</title>
        <authorList>
            <person name="Klenk H.-P."/>
        </authorList>
    </citation>
    <scope>NUCLEOTIDE SEQUENCE [LARGE SCALE GENOMIC DNA]</scope>
    <source>
        <strain evidence="3 4">DSM 45685</strain>
    </source>
</reference>
<keyword evidence="3" id="KW-0436">Ligase</keyword>
<dbReference type="PANTHER" id="PTHR35561">
    <property type="entry name" value="RNA 2',3'-CYCLIC PHOSPHODIESTERASE"/>
    <property type="match status" value="1"/>
</dbReference>
<dbReference type="GO" id="GO:0004113">
    <property type="term" value="F:2',3'-cyclic-nucleotide 3'-phosphodiesterase activity"/>
    <property type="evidence" value="ECO:0007669"/>
    <property type="project" value="InterPro"/>
</dbReference>
<gene>
    <name evidence="3" type="ORF">FHU38_003186</name>
</gene>
<evidence type="ECO:0000313" key="3">
    <source>
        <dbReference type="EMBL" id="NIJ12842.1"/>
    </source>
</evidence>
<dbReference type="EMBL" id="JAAOYM010000001">
    <property type="protein sequence ID" value="NIJ12842.1"/>
    <property type="molecule type" value="Genomic_DNA"/>
</dbReference>
<dbReference type="InterPro" id="IPR009097">
    <property type="entry name" value="Cyclic_Pdiesterase"/>
</dbReference>
<evidence type="ECO:0000313" key="4">
    <source>
        <dbReference type="Proteomes" id="UP000545493"/>
    </source>
</evidence>
<dbReference type="InterPro" id="IPR004175">
    <property type="entry name" value="RNA_CPDase"/>
</dbReference>
<dbReference type="PANTHER" id="PTHR35561:SF1">
    <property type="entry name" value="RNA 2',3'-CYCLIC PHOSPHODIESTERASE"/>
    <property type="match status" value="1"/>
</dbReference>
<dbReference type="EC" id="3.1.4.58" evidence="2"/>
<protein>
    <recommendedName>
        <fullName evidence="2">RNA 2',3'-cyclic phosphodiesterase</fullName>
        <shortName evidence="2">RNA 2',3'-CPDase</shortName>
        <ecNumber evidence="2">3.1.4.58</ecNumber>
    </recommendedName>
</protein>
<feature type="active site" description="Proton acceptor" evidence="2">
    <location>
        <position position="117"/>
    </location>
</feature>
<name>A0A7X5URG5_9PSEU</name>
<dbReference type="Gene3D" id="3.90.1140.10">
    <property type="entry name" value="Cyclic phosphodiesterase"/>
    <property type="match status" value="1"/>
</dbReference>
<comment type="similarity">
    <text evidence="2">Belongs to the 2H phosphoesterase superfamily. ThpR family.</text>
</comment>
<dbReference type="Pfam" id="PF13563">
    <property type="entry name" value="2_5_RNA_ligase2"/>
    <property type="match status" value="1"/>
</dbReference>
<feature type="short sequence motif" description="HXTX 1" evidence="2">
    <location>
        <begin position="47"/>
        <end position="50"/>
    </location>
</feature>
<comment type="caution">
    <text evidence="3">The sequence shown here is derived from an EMBL/GenBank/DDBJ whole genome shotgun (WGS) entry which is preliminary data.</text>
</comment>
<dbReference type="RefSeq" id="WP_167172173.1">
    <property type="nucleotide sequence ID" value="NZ_JAAOYM010000001.1"/>
</dbReference>